<evidence type="ECO:0000256" key="19">
    <source>
        <dbReference type="ARBA" id="ARBA00062056"/>
    </source>
</evidence>
<evidence type="ECO:0000259" key="22">
    <source>
        <dbReference type="PROSITE" id="PS51855"/>
    </source>
</evidence>
<feature type="binding site" evidence="20">
    <location>
        <position position="759"/>
    </location>
    <ligand>
        <name>ATP</name>
        <dbReference type="ChEBI" id="CHEBI:30616"/>
        <label>2</label>
    </ligand>
</feature>
<evidence type="ECO:0000256" key="16">
    <source>
        <dbReference type="ARBA" id="ARBA00048816"/>
    </source>
</evidence>
<feature type="binding site" evidence="20">
    <location>
        <position position="212"/>
    </location>
    <ligand>
        <name>ATP</name>
        <dbReference type="ChEBI" id="CHEBI:30616"/>
        <label>1</label>
    </ligand>
</feature>
<feature type="binding site" evidence="20">
    <location>
        <position position="238"/>
    </location>
    <ligand>
        <name>ATP</name>
        <dbReference type="ChEBI" id="CHEBI:30616"/>
        <label>1</label>
    </ligand>
</feature>
<feature type="binding site" evidence="20">
    <location>
        <position position="172"/>
    </location>
    <ligand>
        <name>ATP</name>
        <dbReference type="ChEBI" id="CHEBI:30616"/>
        <label>1</label>
    </ligand>
</feature>
<dbReference type="HAMAP" id="MF_01210_A">
    <property type="entry name" value="CPSase_L_chain_A"/>
    <property type="match status" value="1"/>
</dbReference>
<comment type="caution">
    <text evidence="20">Lacks conserved residue(s) required for the propagation of feature annotation.</text>
</comment>
<dbReference type="InterPro" id="IPR036914">
    <property type="entry name" value="MGS-like_dom_sf"/>
</dbReference>
<keyword evidence="24" id="KW-1185">Reference proteome</keyword>
<keyword evidence="5 20" id="KW-0055">Arginine biosynthesis</keyword>
<evidence type="ECO:0000256" key="6">
    <source>
        <dbReference type="ARBA" id="ARBA00022598"/>
    </source>
</evidence>
<dbReference type="FunFam" id="1.10.1030.10:FF:000002">
    <property type="entry name" value="Carbamoyl-phosphate synthase large chain"/>
    <property type="match status" value="1"/>
</dbReference>
<dbReference type="EMBL" id="JASNVW010000004">
    <property type="protein sequence ID" value="MDK6029161.1"/>
    <property type="molecule type" value="Genomic_DNA"/>
</dbReference>
<feature type="binding site" evidence="20">
    <location>
        <position position="296"/>
    </location>
    <ligand>
        <name>Mg(2+)</name>
        <dbReference type="ChEBI" id="CHEBI:18420"/>
        <label>2</label>
    </ligand>
</feature>
<feature type="binding site" evidence="20">
    <location>
        <position position="205"/>
    </location>
    <ligand>
        <name>ATP</name>
        <dbReference type="ChEBI" id="CHEBI:30616"/>
        <label>1</label>
    </ligand>
</feature>
<dbReference type="RefSeq" id="WP_285274145.1">
    <property type="nucleotide sequence ID" value="NZ_JASNVW010000004.1"/>
</dbReference>
<feature type="binding site" evidence="20">
    <location>
        <position position="764"/>
    </location>
    <ligand>
        <name>ATP</name>
        <dbReference type="ChEBI" id="CHEBI:30616"/>
        <label>2</label>
    </ligand>
</feature>
<dbReference type="GO" id="GO:0046872">
    <property type="term" value="F:metal ion binding"/>
    <property type="evidence" value="ECO:0007669"/>
    <property type="project" value="UniProtKB-KW"/>
</dbReference>
<dbReference type="NCBIfam" id="TIGR01369">
    <property type="entry name" value="CPSaseII_lrg"/>
    <property type="match status" value="1"/>
</dbReference>
<organism evidence="23 24">
    <name type="scientific">Ignisphaera cupida</name>
    <dbReference type="NCBI Taxonomy" id="3050454"/>
    <lineage>
        <taxon>Archaea</taxon>
        <taxon>Thermoproteota</taxon>
        <taxon>Thermoprotei</taxon>
        <taxon>Desulfurococcales</taxon>
        <taxon>Desulfurococcaceae</taxon>
        <taxon>Ignisphaera</taxon>
    </lineage>
</organism>
<feature type="binding site" evidence="20">
    <location>
        <position position="789"/>
    </location>
    <ligand>
        <name>ATP</name>
        <dbReference type="ChEBI" id="CHEBI:30616"/>
        <label>2</label>
    </ligand>
</feature>
<feature type="binding site" evidence="20">
    <location>
        <position position="166"/>
    </location>
    <ligand>
        <name>ATP</name>
        <dbReference type="ChEBI" id="CHEBI:30616"/>
        <label>1</label>
    </ligand>
</feature>
<evidence type="ECO:0000256" key="17">
    <source>
        <dbReference type="ARBA" id="ARBA00057223"/>
    </source>
</evidence>
<feature type="binding site" evidence="20">
    <location>
        <position position="843"/>
    </location>
    <ligand>
        <name>Mn(2+)</name>
        <dbReference type="ChEBI" id="CHEBI:29035"/>
        <label>4</label>
    </ligand>
</feature>
<dbReference type="Pfam" id="PF02786">
    <property type="entry name" value="CPSase_L_D2"/>
    <property type="match status" value="2"/>
</dbReference>
<comment type="catalytic activity">
    <reaction evidence="16 20">
        <text>hydrogencarbonate + L-glutamine + 2 ATP + H2O = carbamoyl phosphate + L-glutamate + 2 ADP + phosphate + 2 H(+)</text>
        <dbReference type="Rhea" id="RHEA:18633"/>
        <dbReference type="ChEBI" id="CHEBI:15377"/>
        <dbReference type="ChEBI" id="CHEBI:15378"/>
        <dbReference type="ChEBI" id="CHEBI:17544"/>
        <dbReference type="ChEBI" id="CHEBI:29985"/>
        <dbReference type="ChEBI" id="CHEBI:30616"/>
        <dbReference type="ChEBI" id="CHEBI:43474"/>
        <dbReference type="ChEBI" id="CHEBI:58228"/>
        <dbReference type="ChEBI" id="CHEBI:58359"/>
        <dbReference type="ChEBI" id="CHEBI:456216"/>
        <dbReference type="EC" id="6.3.5.5"/>
    </reaction>
</comment>
<evidence type="ECO:0000256" key="15">
    <source>
        <dbReference type="ARBA" id="ARBA00047359"/>
    </source>
</evidence>
<keyword evidence="6 20" id="KW-0436">Ligase</keyword>
<dbReference type="Proteomes" id="UP001529235">
    <property type="component" value="Unassembled WGS sequence"/>
</dbReference>
<feature type="region of interest" description="Carboxyphosphate synthetic domain" evidence="20">
    <location>
        <begin position="1"/>
        <end position="399"/>
    </location>
</feature>
<evidence type="ECO:0000313" key="23">
    <source>
        <dbReference type="EMBL" id="MDK6029161.1"/>
    </source>
</evidence>
<dbReference type="SUPFAM" id="SSF52440">
    <property type="entry name" value="PreATP-grasp domain"/>
    <property type="match status" value="2"/>
</dbReference>
<dbReference type="Pfam" id="PF02787">
    <property type="entry name" value="CPSase_L_D3"/>
    <property type="match status" value="1"/>
</dbReference>
<feature type="binding site" evidence="20">
    <location>
        <position position="791"/>
    </location>
    <ligand>
        <name>ATP</name>
        <dbReference type="ChEBI" id="CHEBI:30616"/>
        <label>2</label>
    </ligand>
</feature>
<dbReference type="AlphaFoldDB" id="A0ABD4Z752"/>
<dbReference type="InterPro" id="IPR011761">
    <property type="entry name" value="ATP-grasp"/>
</dbReference>
<dbReference type="FunFam" id="3.30.1490.20:FF:000001">
    <property type="entry name" value="Carbamoyl-phosphate synthase large chain"/>
    <property type="match status" value="1"/>
</dbReference>
<feature type="binding site" evidence="20">
    <location>
        <position position="281"/>
    </location>
    <ligand>
        <name>Mg(2+)</name>
        <dbReference type="ChEBI" id="CHEBI:18420"/>
        <label>1</label>
    </ligand>
</feature>
<dbReference type="PRINTS" id="PR00098">
    <property type="entry name" value="CPSASE"/>
</dbReference>
<dbReference type="InterPro" id="IPR016185">
    <property type="entry name" value="PreATP-grasp_dom_sf"/>
</dbReference>
<feature type="binding site" evidence="20">
    <location>
        <position position="298"/>
    </location>
    <ligand>
        <name>Mn(2+)</name>
        <dbReference type="ChEBI" id="CHEBI:29035"/>
        <label>2</label>
    </ligand>
</feature>
<dbReference type="Gene3D" id="3.40.50.1380">
    <property type="entry name" value="Methylglyoxal synthase-like domain"/>
    <property type="match status" value="1"/>
</dbReference>
<feature type="binding site" evidence="20">
    <location>
        <position position="173"/>
    </location>
    <ligand>
        <name>ATP</name>
        <dbReference type="ChEBI" id="CHEBI:30616"/>
        <label>1</label>
    </ligand>
</feature>
<evidence type="ECO:0000256" key="3">
    <source>
        <dbReference type="ARBA" id="ARBA00005077"/>
    </source>
</evidence>
<evidence type="ECO:0000256" key="8">
    <source>
        <dbReference type="ARBA" id="ARBA00022723"/>
    </source>
</evidence>
<feature type="binding site" evidence="20">
    <location>
        <position position="843"/>
    </location>
    <ligand>
        <name>Mn(2+)</name>
        <dbReference type="ChEBI" id="CHEBI:29035"/>
        <label>3</label>
    </ligand>
</feature>
<feature type="binding site" evidence="20">
    <location>
        <position position="296"/>
    </location>
    <ligand>
        <name>Mn(2+)</name>
        <dbReference type="ChEBI" id="CHEBI:29035"/>
        <label>1</label>
    </ligand>
</feature>
<protein>
    <recommendedName>
        <fullName evidence="20">Carbamoyl phosphate synthase large chain</fullName>
        <ecNumber evidence="20">6.3.4.16</ecNumber>
        <ecNumber evidence="20">6.3.5.5</ecNumber>
    </recommendedName>
    <alternativeName>
        <fullName evidence="20">Carbamoyl phosphate synthetase ammonia chain</fullName>
    </alternativeName>
</protein>
<comment type="similarity">
    <text evidence="4 20">Belongs to the CarB family.</text>
</comment>
<keyword evidence="11 20" id="KW-0067">ATP-binding</keyword>
<dbReference type="SMART" id="SM01096">
    <property type="entry name" value="CPSase_L_D3"/>
    <property type="match status" value="1"/>
</dbReference>
<dbReference type="PANTHER" id="PTHR11405">
    <property type="entry name" value="CARBAMOYLTRANSFERASE FAMILY MEMBER"/>
    <property type="match status" value="1"/>
</dbReference>
<dbReference type="Gene3D" id="3.30.470.20">
    <property type="entry name" value="ATP-grasp fold, B domain"/>
    <property type="match status" value="2"/>
</dbReference>
<dbReference type="FunFam" id="3.40.50.20:FF:000001">
    <property type="entry name" value="Carbamoyl-phosphate synthase large chain"/>
    <property type="match status" value="1"/>
</dbReference>
<feature type="binding site" evidence="20">
    <location>
        <position position="240"/>
    </location>
    <ligand>
        <name>ATP</name>
        <dbReference type="ChEBI" id="CHEBI:30616"/>
        <label>1</label>
    </ligand>
</feature>
<evidence type="ECO:0000256" key="11">
    <source>
        <dbReference type="ARBA" id="ARBA00022840"/>
    </source>
</evidence>
<evidence type="ECO:0000256" key="7">
    <source>
        <dbReference type="ARBA" id="ARBA00022605"/>
    </source>
</evidence>
<keyword evidence="12" id="KW-0460">Magnesium</keyword>
<dbReference type="GO" id="GO:0005524">
    <property type="term" value="F:ATP binding"/>
    <property type="evidence" value="ECO:0007669"/>
    <property type="project" value="UniProtKB-UniRule"/>
</dbReference>
<evidence type="ECO:0000259" key="21">
    <source>
        <dbReference type="PROSITE" id="PS50975"/>
    </source>
</evidence>
<dbReference type="FunFam" id="3.30.470.20:FF:000001">
    <property type="entry name" value="Carbamoyl-phosphate synthase large chain"/>
    <property type="match status" value="1"/>
</dbReference>
<evidence type="ECO:0000313" key="24">
    <source>
        <dbReference type="Proteomes" id="UP001529235"/>
    </source>
</evidence>
<proteinExistence type="inferred from homology"/>
<dbReference type="InterPro" id="IPR006275">
    <property type="entry name" value="CPSase_lsu"/>
</dbReference>
<dbReference type="GO" id="GO:0004087">
    <property type="term" value="F:carbamoyl-phosphate synthase (ammonia) activity"/>
    <property type="evidence" value="ECO:0007669"/>
    <property type="project" value="UniProtKB-EC"/>
</dbReference>
<dbReference type="PANTHER" id="PTHR11405:SF53">
    <property type="entry name" value="CARBAMOYL-PHOSPHATE SYNTHASE [AMMONIA], MITOCHONDRIAL"/>
    <property type="match status" value="1"/>
</dbReference>
<feature type="domain" description="MGS-like" evidence="22">
    <location>
        <begin position="943"/>
        <end position="1076"/>
    </location>
</feature>
<dbReference type="PROSITE" id="PS00866">
    <property type="entry name" value="CPSASE_1"/>
    <property type="match status" value="1"/>
</dbReference>
<dbReference type="Pfam" id="PF25596">
    <property type="entry name" value="CPSase_L_D1"/>
    <property type="match status" value="2"/>
</dbReference>
<comment type="catalytic activity">
    <reaction evidence="15 20">
        <text>hydrogencarbonate + NH4(+) + 2 ATP = carbamoyl phosphate + 2 ADP + phosphate + 2 H(+)</text>
        <dbReference type="Rhea" id="RHEA:18029"/>
        <dbReference type="ChEBI" id="CHEBI:15378"/>
        <dbReference type="ChEBI" id="CHEBI:17544"/>
        <dbReference type="ChEBI" id="CHEBI:28938"/>
        <dbReference type="ChEBI" id="CHEBI:30616"/>
        <dbReference type="ChEBI" id="CHEBI:43474"/>
        <dbReference type="ChEBI" id="CHEBI:58228"/>
        <dbReference type="ChEBI" id="CHEBI:456216"/>
        <dbReference type="EC" id="6.3.4.16"/>
    </reaction>
</comment>
<keyword evidence="7 20" id="KW-0028">Amino-acid biosynthesis</keyword>
<feature type="domain" description="ATP-grasp" evidence="21">
    <location>
        <begin position="130"/>
        <end position="325"/>
    </location>
</feature>
<dbReference type="Gene3D" id="1.10.1030.10">
    <property type="entry name" value="Carbamoyl-phosphate synthetase, large subunit oligomerisation domain"/>
    <property type="match status" value="1"/>
</dbReference>
<feature type="binding site" evidence="20">
    <location>
        <position position="831"/>
    </location>
    <ligand>
        <name>Mn(2+)</name>
        <dbReference type="ChEBI" id="CHEBI:29035"/>
        <label>3</label>
    </ligand>
</feature>
<comment type="pathway">
    <text evidence="3 20">Amino-acid biosynthesis; L-arginine biosynthesis; carbamoyl phosphate from bicarbonate: step 1/1.</text>
</comment>
<feature type="binding site" evidence="20">
    <location>
        <position position="718"/>
    </location>
    <ligand>
        <name>ATP</name>
        <dbReference type="ChEBI" id="CHEBI:30616"/>
        <label>2</label>
    </ligand>
</feature>
<dbReference type="InterPro" id="IPR005480">
    <property type="entry name" value="CPSase_lsu_oligo"/>
</dbReference>
<dbReference type="InterPro" id="IPR011607">
    <property type="entry name" value="MGS-like_dom"/>
</dbReference>
<comment type="function">
    <text evidence="17 20">Large subunit of the glutamine-dependent carbamoyl phosphate synthetase (CPSase). CPSase catalyzes the formation of carbamoyl phosphate from the ammonia moiety of glutamine, carbonate, and phosphate donated by ATP, constituting the first step of 2 biosynthetic pathways, one leading to arginine and/or urea and the other to pyrimidine nucleotides. The large subunit (synthetase) binds the substrates ammonia (free or transferred from glutamine from the small subunit), hydrogencarbonate and ATP and carries out an ATP-coupled ligase reaction, activating hydrogencarbonate by forming carboxy phosphate which reacts with ammonia to form carbamoyl phosphate.</text>
</comment>
<gene>
    <name evidence="20 23" type="primary">carB</name>
    <name evidence="23" type="ORF">QPL79_07275</name>
</gene>
<evidence type="ECO:0000256" key="4">
    <source>
        <dbReference type="ARBA" id="ARBA00009799"/>
    </source>
</evidence>
<feature type="binding site" evidence="20">
    <location>
        <position position="831"/>
    </location>
    <ligand>
        <name>ATP</name>
        <dbReference type="ChEBI" id="CHEBI:30616"/>
        <label>2</label>
    </ligand>
</feature>
<evidence type="ECO:0000256" key="20">
    <source>
        <dbReference type="HAMAP-Rule" id="MF_01210"/>
    </source>
</evidence>
<dbReference type="PROSITE" id="PS51855">
    <property type="entry name" value="MGS"/>
    <property type="match status" value="1"/>
</dbReference>
<keyword evidence="9 20" id="KW-0677">Repeat</keyword>
<accession>A0ABD4Z752</accession>
<feature type="binding site" evidence="20">
    <location>
        <position position="126"/>
    </location>
    <ligand>
        <name>ATP</name>
        <dbReference type="ChEBI" id="CHEBI:30616"/>
        <label>1</label>
    </ligand>
</feature>
<feature type="binding site" evidence="20">
    <location>
        <position position="845"/>
    </location>
    <ligand>
        <name>Mg(2+)</name>
        <dbReference type="ChEBI" id="CHEBI:18420"/>
        <label>4</label>
    </ligand>
</feature>
<feature type="binding site" evidence="20">
    <location>
        <position position="843"/>
    </location>
    <ligand>
        <name>Mg(2+)</name>
        <dbReference type="ChEBI" id="CHEBI:18420"/>
        <label>3</label>
    </ligand>
</feature>
<comment type="caution">
    <text evidence="23">The sequence shown here is derived from an EMBL/GenBank/DDBJ whole genome shotgun (WGS) entry which is preliminary data.</text>
</comment>
<feature type="binding site" evidence="20">
    <location>
        <position position="296"/>
    </location>
    <ligand>
        <name>Mg(2+)</name>
        <dbReference type="ChEBI" id="CHEBI:18420"/>
        <label>1</label>
    </ligand>
</feature>
<dbReference type="InterPro" id="IPR005479">
    <property type="entry name" value="CPAse_ATP-bd"/>
</dbReference>
<feature type="binding site" evidence="20">
    <location>
        <position position="207"/>
    </location>
    <ligand>
        <name>ATP</name>
        <dbReference type="ChEBI" id="CHEBI:30616"/>
        <label>1</label>
    </ligand>
</feature>
<keyword evidence="10 20" id="KW-0547">Nucleotide-binding</keyword>
<dbReference type="NCBIfam" id="NF009455">
    <property type="entry name" value="PRK12815.1"/>
    <property type="match status" value="1"/>
</dbReference>
<feature type="binding site" evidence="20">
    <location>
        <position position="296"/>
    </location>
    <ligand>
        <name>ATP</name>
        <dbReference type="ChEBI" id="CHEBI:30616"/>
        <label>1</label>
    </ligand>
</feature>
<evidence type="ECO:0000256" key="13">
    <source>
        <dbReference type="ARBA" id="ARBA00022975"/>
    </source>
</evidence>
<dbReference type="NCBIfam" id="NF003671">
    <property type="entry name" value="PRK05294.1"/>
    <property type="match status" value="1"/>
</dbReference>
<feature type="binding site" evidence="20">
    <location>
        <position position="296"/>
    </location>
    <ligand>
        <name>Mn(2+)</name>
        <dbReference type="ChEBI" id="CHEBI:29035"/>
        <label>2</label>
    </ligand>
</feature>
<dbReference type="Gene3D" id="3.40.50.20">
    <property type="match status" value="2"/>
</dbReference>
<evidence type="ECO:0000256" key="14">
    <source>
        <dbReference type="ARBA" id="ARBA00023211"/>
    </source>
</evidence>
<feature type="binding site" evidence="20">
    <location>
        <position position="239"/>
    </location>
    <ligand>
        <name>ATP</name>
        <dbReference type="ChEBI" id="CHEBI:30616"/>
        <label>1</label>
    </ligand>
</feature>
<evidence type="ECO:0000256" key="9">
    <source>
        <dbReference type="ARBA" id="ARBA00022737"/>
    </source>
</evidence>
<keyword evidence="8" id="KW-0479">Metal-binding</keyword>
<dbReference type="GO" id="GO:0004088">
    <property type="term" value="F:carbamoyl-phosphate synthase (glutamine-hydrolyzing) activity"/>
    <property type="evidence" value="ECO:0007669"/>
    <property type="project" value="UniProtKB-UniRule"/>
</dbReference>
<feature type="binding site" evidence="20">
    <location>
        <position position="757"/>
    </location>
    <ligand>
        <name>ATP</name>
        <dbReference type="ChEBI" id="CHEBI:30616"/>
        <label>2</label>
    </ligand>
</feature>
<comment type="subunit">
    <text evidence="19 20">Composed of two chains; the small (or glutamine) chain promotes the hydrolysis of glutamine to ammonia, which is used by the large (or ammonia) chain to synthesize carbamoyl phosphate. Tetramer of heterodimers (alpha,beta)4.</text>
</comment>
<feature type="binding site" evidence="20">
    <location>
        <position position="843"/>
    </location>
    <ligand>
        <name>ATP</name>
        <dbReference type="ChEBI" id="CHEBI:30616"/>
        <label>2</label>
    </ligand>
</feature>
<evidence type="ECO:0000256" key="5">
    <source>
        <dbReference type="ARBA" id="ARBA00022571"/>
    </source>
</evidence>
<reference evidence="23 24" key="1">
    <citation type="submission" date="2023-05" db="EMBL/GenBank/DDBJ databases">
        <title>A new hyperthermophilic archaea 'Ignisphaera cupida' sp. nov. and description of the family 'Ignisphaeraceae' fam. nov.</title>
        <authorList>
            <person name="Podosokorskaya O.A."/>
            <person name="Elcheninov A.G."/>
            <person name="Klukina A."/>
            <person name="Merkel A.Y."/>
        </authorList>
    </citation>
    <scope>NUCLEOTIDE SEQUENCE [LARGE SCALE GENOMIC DNA]</scope>
    <source>
        <strain evidence="23 24">4213-co</strain>
    </source>
</reference>
<dbReference type="SUPFAM" id="SSF48108">
    <property type="entry name" value="Carbamoyl phosphate synthetase, large subunit connection domain"/>
    <property type="match status" value="1"/>
</dbReference>
<feature type="binding site" evidence="20">
    <location>
        <position position="788"/>
    </location>
    <ligand>
        <name>ATP</name>
        <dbReference type="ChEBI" id="CHEBI:30616"/>
        <label>2</label>
    </ligand>
</feature>
<dbReference type="EC" id="6.3.4.16" evidence="20"/>
<dbReference type="PROSITE" id="PS00867">
    <property type="entry name" value="CPSASE_2"/>
    <property type="match status" value="1"/>
</dbReference>
<dbReference type="SUPFAM" id="SSF56059">
    <property type="entry name" value="Glutathione synthetase ATP-binding domain-like"/>
    <property type="match status" value="2"/>
</dbReference>
<dbReference type="FunFam" id="3.40.50.20:FF:000002">
    <property type="entry name" value="Carbamoyl-phosphate synthase large chain"/>
    <property type="match status" value="1"/>
</dbReference>
<dbReference type="InterPro" id="IPR036897">
    <property type="entry name" value="CarbamoylP_synth_lsu_oligo_sf"/>
</dbReference>
<dbReference type="InterPro" id="IPR058047">
    <property type="entry name" value="CPSase_preATP-grasp"/>
</dbReference>
<dbReference type="GO" id="GO:0006526">
    <property type="term" value="P:L-arginine biosynthetic process"/>
    <property type="evidence" value="ECO:0007669"/>
    <property type="project" value="UniProtKB-UniRule"/>
</dbReference>
<feature type="binding site" evidence="20">
    <location>
        <position position="790"/>
    </location>
    <ligand>
        <name>ATP</name>
        <dbReference type="ChEBI" id="CHEBI:30616"/>
        <label>2</label>
    </ligand>
</feature>
<feature type="binding site" evidence="20">
    <location>
        <position position="831"/>
    </location>
    <ligand>
        <name>Mg(2+)</name>
        <dbReference type="ChEBI" id="CHEBI:18420"/>
        <label>3</label>
    </ligand>
</feature>
<dbReference type="EC" id="6.3.5.5" evidence="20"/>
<keyword evidence="13 20" id="KW-0665">Pyrimidine biosynthesis</keyword>
<feature type="binding site" evidence="20">
    <location>
        <position position="845"/>
    </location>
    <ligand>
        <name>Mn(2+)</name>
        <dbReference type="ChEBI" id="CHEBI:29035"/>
        <label>4</label>
    </ligand>
</feature>
<name>A0ABD4Z752_9CREN</name>
<evidence type="ECO:0000256" key="2">
    <source>
        <dbReference type="ARBA" id="ARBA00004812"/>
    </source>
</evidence>
<dbReference type="FunFam" id="3.30.470.20:FF:000026">
    <property type="entry name" value="Carbamoyl-phosphate synthase large chain"/>
    <property type="match status" value="1"/>
</dbReference>
<evidence type="ECO:0000256" key="1">
    <source>
        <dbReference type="ARBA" id="ARBA00001936"/>
    </source>
</evidence>
<sequence length="1076" mass="120710">MEVVKKVLVIGSGAIKIAEAAEFDYSGNQALKALKEEGIETILINPNIATIQTSYKFADKVYLLPLKTEYVAKVIEIERPDGILIGFGGQTALSIGVRLHDTGVLSKYGVKVLGTPIEGIRRALSRSLFRETMVKHGIPVPPSKATTSIDEAIKIAEEMGYPVMVRVSFNLGGAGSFVAWRRDELVKKLRAAFAQSEIGEVLVEKYLHHWKEIEFEVVRDSYDNVAAVACLENLDPMGVHTGESIVVAPCQTLTDFEYQLSRNLSIATERAIMLVGEGNVQVALNPWNSEEAYVIETNPRMSRSSALASKATGYPLAYIAAKLALGYRLYEVLNKVTGKTSACFEPSLDYVVIKIPRWDLDKFPYVEKTLGTEMKSVGEVMAIGRAFLEALQKAIRMLDIGEPGLVGGRIYEDDTISIDYVLERIRRREPYWPIWVAKALKYGINVDTIYELTGIDKHFLKQILGVVQFYENLKKIRQVENIDEKSLSKIVAEGKRLGFSDEQLAKALGMDMDKIREIRKRHGITPVVKQIDTLAAEWPAQTNYLYLTHNGWEHDISFVSEKPKIMVLGAGGFRIGVSVEFDWSIVSFADEARKLGYEVIVVNYNPETVSTDWDMNEKLYFDEITVERVIDIYELEKPRGVVAFLGGQISNNIAWELEKRGLLLLGSAGYSVHRAENRALFSKLLDELGIKQPPWIEATNVNDVVKFAEEIGYPVLVRPSYVLSGSAMNIAWNKKELIDYITRAAKISPKYPVVVSKFIDNAIEFEIDAVGDGKTAVGTVIEHIEYAGVHSGDATMTIPYRTLPREIVEKACKVAMKLNEVLNIKGPYNLQMLYKDGDIYVIELNLRASRSMPFTSKVTGYNLMKAAVEAALLNKLNTVVFENKFNLLLPKWFGVKSPQFSWARLRGSYPFLGPEMRSVGEVAVISRKFENAFILSWLSVSGNKLPSKDNIILIYNPMQKDYVELYEASKTLSNAGYTVVTIDTMPVKGVDAISETKVVEYMINNKVDLVITTGYAPEKDYRIRRYAADLVVPMILNHRLGAEFAKSLSKFTLDNDDIKDMKMFWTRIEDIIMPIA</sequence>
<keyword evidence="14" id="KW-0464">Manganese</keyword>
<comment type="cofactor">
    <cofactor evidence="1">
        <name>Mn(2+)</name>
        <dbReference type="ChEBI" id="CHEBI:29035"/>
    </cofactor>
</comment>
<feature type="domain" description="ATP-grasp" evidence="21">
    <location>
        <begin position="682"/>
        <end position="872"/>
    </location>
</feature>
<evidence type="ECO:0000256" key="18">
    <source>
        <dbReference type="ARBA" id="ARBA00060037"/>
    </source>
</evidence>
<dbReference type="PROSITE" id="PS50975">
    <property type="entry name" value="ATP_GRASP"/>
    <property type="match status" value="2"/>
</dbReference>
<comment type="cofactor">
    <cofactor evidence="20">
        <name>Mg(2+)</name>
        <dbReference type="ChEBI" id="CHEBI:18420"/>
    </cofactor>
    <cofactor evidence="20">
        <name>Mn(2+)</name>
        <dbReference type="ChEBI" id="CHEBI:29035"/>
    </cofactor>
    <text evidence="20">Binds 4 Mg(2+) or Mn(2+) ions per subunit.</text>
</comment>
<feature type="binding site" evidence="20">
    <location>
        <position position="843"/>
    </location>
    <ligand>
        <name>Mg(2+)</name>
        <dbReference type="ChEBI" id="CHEBI:18420"/>
        <label>4</label>
    </ligand>
</feature>
<evidence type="ECO:0000256" key="10">
    <source>
        <dbReference type="ARBA" id="ARBA00022741"/>
    </source>
</evidence>
<feature type="binding site" evidence="20">
    <location>
        <position position="281"/>
    </location>
    <ligand>
        <name>ATP</name>
        <dbReference type="ChEBI" id="CHEBI:30616"/>
        <label>1</label>
    </ligand>
</feature>
<feature type="region of interest" description="Allosteric domain" evidence="20">
    <location>
        <begin position="944"/>
        <end position="1076"/>
    </location>
</feature>
<comment type="function">
    <text evidence="18">Small subunit of the glutamine-dependent carbamoyl phosphate synthetase (CPSase). CPSase catalyzes the formation of carbamoyl phosphate from the ammonia moiety of glutamine, carbonate, and phosphate donated by ATP, constituting the first step of the biosynthetic pathway leading to pyrimidine nucleotides. The large subunit (synthetase) binds the substrates ammonia (free or transferred from glutamine from the small subunit), hydrogencarbonate and ATP and carries out an ATP-coupled ligase reaction, activating hydrogencarbonate by forming carboxy phosphate which reacts with ammonia to form carbamoyl phosphate.</text>
</comment>
<comment type="pathway">
    <text evidence="2 20">Pyrimidine metabolism; UMP biosynthesis via de novo pathway; (S)-dihydroorotate from bicarbonate: step 1/3.</text>
</comment>
<dbReference type="InterPro" id="IPR005483">
    <property type="entry name" value="CPSase_dom"/>
</dbReference>
<feature type="binding site" evidence="20">
    <location>
        <position position="281"/>
    </location>
    <ligand>
        <name>Mn(2+)</name>
        <dbReference type="ChEBI" id="CHEBI:29035"/>
        <label>1</label>
    </ligand>
</feature>
<dbReference type="GO" id="GO:0044205">
    <property type="term" value="P:'de novo' UMP biosynthetic process"/>
    <property type="evidence" value="ECO:0007669"/>
    <property type="project" value="UniProtKB-UniRule"/>
</dbReference>
<comment type="domain">
    <text evidence="20">The large subunit is composed of 2 ATP-grasp domains that are involved in binding the 2 ATP molecules needed for carbamoyl phosphate synthesis. The N-terminal ATP-grasp domain (referred to as the carboxyphosphate synthetic component) catalyzes the ATP-dependent phosphorylation of hydrogencarbonate to carboxyphosphate and the subsequent nucleophilic attack by ammonia to form a carbamate intermediate. The C-terminal ATP-grasp domain (referred to as the carbamoyl phosphate synthetic component) then catalyzes the phosphorylation of carbamate with the second ATP to form the end product carbamoyl phosphate. The reactive and unstable enzyme intermediates are sequentially channeled from one active site to the next through the interior of the protein over a distance of at least 96 A.</text>
</comment>
<evidence type="ECO:0000256" key="12">
    <source>
        <dbReference type="ARBA" id="ARBA00022842"/>
    </source>
</evidence>
<feature type="binding site" evidence="20">
    <location>
        <position position="298"/>
    </location>
    <ligand>
        <name>Mg(2+)</name>
        <dbReference type="ChEBI" id="CHEBI:18420"/>
        <label>2</label>
    </ligand>
</feature>